<dbReference type="InterPro" id="IPR048301">
    <property type="entry name" value="NucS_C"/>
</dbReference>
<evidence type="ECO:0000313" key="2">
    <source>
        <dbReference type="EMBL" id="MEQ2556021.1"/>
    </source>
</evidence>
<organism evidence="2 3">
    <name type="scientific">Lachnospira intestinalis</name>
    <dbReference type="NCBI Taxonomy" id="3133158"/>
    <lineage>
        <taxon>Bacteria</taxon>
        <taxon>Bacillati</taxon>
        <taxon>Bacillota</taxon>
        <taxon>Clostridia</taxon>
        <taxon>Lachnospirales</taxon>
        <taxon>Lachnospiraceae</taxon>
        <taxon>Lachnospira</taxon>
    </lineage>
</organism>
<evidence type="ECO:0000259" key="1">
    <source>
        <dbReference type="Pfam" id="PF01939"/>
    </source>
</evidence>
<feature type="domain" description="Endonuclease NucS C-terminal" evidence="1">
    <location>
        <begin position="7"/>
        <end position="87"/>
    </location>
</feature>
<dbReference type="GO" id="GO:0004519">
    <property type="term" value="F:endonuclease activity"/>
    <property type="evidence" value="ECO:0007669"/>
    <property type="project" value="UniProtKB-KW"/>
</dbReference>
<comment type="caution">
    <text evidence="2">The sequence shown here is derived from an EMBL/GenBank/DDBJ whole genome shotgun (WGS) entry which is preliminary data.</text>
</comment>
<proteinExistence type="predicted"/>
<reference evidence="2" key="1">
    <citation type="submission" date="2024-03" db="EMBL/GenBank/DDBJ databases">
        <title>Human intestinal bacterial collection.</title>
        <authorList>
            <person name="Pauvert C."/>
            <person name="Hitch T.C.A."/>
            <person name="Clavel T."/>
        </authorList>
    </citation>
    <scope>NUCLEOTIDE SEQUENCE [LARGE SCALE GENOMIC DNA]</scope>
    <source>
        <strain evidence="2">CLA-AA-H89B</strain>
    </source>
</reference>
<accession>A0ABV1H8J5</accession>
<gene>
    <name evidence="2" type="ORF">WMO37_13575</name>
</gene>
<dbReference type="Gene3D" id="3.40.1350.10">
    <property type="match status" value="1"/>
</dbReference>
<dbReference type="Pfam" id="PF01939">
    <property type="entry name" value="NucS_C"/>
    <property type="match status" value="1"/>
</dbReference>
<protein>
    <submittedName>
        <fullName evidence="2">Endonuclease NucS domain-containing protein</fullName>
    </submittedName>
</protein>
<dbReference type="Proteomes" id="UP001546774">
    <property type="component" value="Unassembled WGS sequence"/>
</dbReference>
<sequence length="555" mass="64743">MTRKYTESEIRDIIADNLQCIEPGMVLIDTEHYLPNYKGTKGFADILAKDCKDHLTVIEVKKSNSTAREAIHEVFKYLEGVKINKGLRDDEIRLLILSTEWDELLIPFSSLCQNSTVNIEGYRIQVSENRTLSSVKRVQPIMHNHERLFCEHHMLRAYTTEQKLQQAIQEHITSFETKGIYDYVLVILKAPKNHREKELAAMEMPYVGYSQEDRAYMSTHNHEHYPDYKFIIYSASQLQSEDIYWDILKKDADIYSNVSEFFTEDSDEEDYLSDLHDYAINSVAPVPSCDTEDIGYAAKLQNYIYNQNWTVEKIIRGKIFNNEFLSDETILDELCGARGGTRQKYLLEFDSENITALKKMKREVSYCLQDNKQWKVPVTTILDTLIDECDKKSFKGKIYIYNPMHTLYTLYLIAAHNNIMNWAPCFFIVVEYPDQTDVYFGEMKHTGNIQDFDIVIEKYFGKTLWDLAFSLTWGGYLPNDVQIAKDLGLGYGVYKTSNIYGKSTHYEYLDYEFTECDEISSMKALTEYFTQNISVINRIVDLFEKDMPAKGYTFI</sequence>
<keyword evidence="2" id="KW-0378">Hydrolase</keyword>
<dbReference type="EMBL" id="JBBMFS010000016">
    <property type="protein sequence ID" value="MEQ2556021.1"/>
    <property type="molecule type" value="Genomic_DNA"/>
</dbReference>
<evidence type="ECO:0000313" key="3">
    <source>
        <dbReference type="Proteomes" id="UP001546774"/>
    </source>
</evidence>
<dbReference type="InterPro" id="IPR011856">
    <property type="entry name" value="tRNA_endonuc-like_dom_sf"/>
</dbReference>
<keyword evidence="2" id="KW-0540">Nuclease</keyword>
<keyword evidence="2" id="KW-0255">Endonuclease</keyword>
<keyword evidence="3" id="KW-1185">Reference proteome</keyword>
<name>A0ABV1H8J5_9FIRM</name>